<dbReference type="CDD" id="cd16913">
    <property type="entry name" value="YkuD_like"/>
    <property type="match status" value="1"/>
</dbReference>
<dbReference type="GO" id="GO:0008360">
    <property type="term" value="P:regulation of cell shape"/>
    <property type="evidence" value="ECO:0007669"/>
    <property type="project" value="UniProtKB-UniRule"/>
</dbReference>
<evidence type="ECO:0000256" key="1">
    <source>
        <dbReference type="ARBA" id="ARBA00004752"/>
    </source>
</evidence>
<dbReference type="RefSeq" id="WP_183524234.1">
    <property type="nucleotide sequence ID" value="NZ_JACIJM010000001.1"/>
</dbReference>
<dbReference type="EMBL" id="JACIJM010000001">
    <property type="protein sequence ID" value="MBB5720610.1"/>
    <property type="molecule type" value="Genomic_DNA"/>
</dbReference>
<gene>
    <name evidence="9" type="ORF">FHS72_000214</name>
</gene>
<organism evidence="9 10">
    <name type="scientific">Yoonia ponticola</name>
    <dbReference type="NCBI Taxonomy" id="1524255"/>
    <lineage>
        <taxon>Bacteria</taxon>
        <taxon>Pseudomonadati</taxon>
        <taxon>Pseudomonadota</taxon>
        <taxon>Alphaproteobacteria</taxon>
        <taxon>Rhodobacterales</taxon>
        <taxon>Paracoccaceae</taxon>
        <taxon>Yoonia</taxon>
    </lineage>
</organism>
<dbReference type="SUPFAM" id="SSF141523">
    <property type="entry name" value="L,D-transpeptidase catalytic domain-like"/>
    <property type="match status" value="1"/>
</dbReference>
<evidence type="ECO:0000256" key="7">
    <source>
        <dbReference type="PROSITE-ProRule" id="PRU01373"/>
    </source>
</evidence>
<keyword evidence="3" id="KW-0808">Transferase</keyword>
<dbReference type="Gene3D" id="2.40.440.10">
    <property type="entry name" value="L,D-transpeptidase catalytic domain-like"/>
    <property type="match status" value="1"/>
</dbReference>
<keyword evidence="4 7" id="KW-0133">Cell shape</keyword>
<dbReference type="PROSITE" id="PS52029">
    <property type="entry name" value="LD_TPASE"/>
    <property type="match status" value="1"/>
</dbReference>
<evidence type="ECO:0000256" key="6">
    <source>
        <dbReference type="ARBA" id="ARBA00023316"/>
    </source>
</evidence>
<dbReference type="InterPro" id="IPR005490">
    <property type="entry name" value="LD_TPept_cat_dom"/>
</dbReference>
<name>A0A7W9EXZ6_9RHOB</name>
<evidence type="ECO:0000256" key="5">
    <source>
        <dbReference type="ARBA" id="ARBA00022984"/>
    </source>
</evidence>
<evidence type="ECO:0000256" key="4">
    <source>
        <dbReference type="ARBA" id="ARBA00022960"/>
    </source>
</evidence>
<dbReference type="GO" id="GO:0016740">
    <property type="term" value="F:transferase activity"/>
    <property type="evidence" value="ECO:0007669"/>
    <property type="project" value="UniProtKB-KW"/>
</dbReference>
<evidence type="ECO:0000313" key="10">
    <source>
        <dbReference type="Proteomes" id="UP000535415"/>
    </source>
</evidence>
<feature type="active site" description="Proton donor/acceptor" evidence="7">
    <location>
        <position position="128"/>
    </location>
</feature>
<dbReference type="UniPathway" id="UPA00219"/>
<dbReference type="AlphaFoldDB" id="A0A7W9EXZ6"/>
<comment type="caution">
    <text evidence="9">The sequence shown here is derived from an EMBL/GenBank/DDBJ whole genome shotgun (WGS) entry which is preliminary data.</text>
</comment>
<dbReference type="InterPro" id="IPR038063">
    <property type="entry name" value="Transpep_catalytic_dom"/>
</dbReference>
<feature type="domain" description="L,D-TPase catalytic" evidence="8">
    <location>
        <begin position="1"/>
        <end position="164"/>
    </location>
</feature>
<accession>A0A7W9EXZ6</accession>
<comment type="similarity">
    <text evidence="2">Belongs to the YkuD family.</text>
</comment>
<sequence length="164" mass="18627">MTSTDLIVMPSGVRFMGRRFACTIGRGGLTDHKVEGDMATPRGVHRVVGMLYRPDRMAKPADWARAIRPGDLWSDDVADDEYNHLVRVPHGYSHENLRRADLMYDLIVITDWNWPDAAKGRGSAIFIHQWRGPGRPTAGCVAFRRDHLKWIAARIRPKTRLVIA</sequence>
<feature type="active site" description="Nucleophile" evidence="7">
    <location>
        <position position="140"/>
    </location>
</feature>
<proteinExistence type="inferred from homology"/>
<evidence type="ECO:0000313" key="9">
    <source>
        <dbReference type="EMBL" id="MBB5720610.1"/>
    </source>
</evidence>
<evidence type="ECO:0000259" key="8">
    <source>
        <dbReference type="PROSITE" id="PS52029"/>
    </source>
</evidence>
<dbReference type="Pfam" id="PF03734">
    <property type="entry name" value="YkuD"/>
    <property type="match status" value="1"/>
</dbReference>
<dbReference type="GO" id="GO:0009252">
    <property type="term" value="P:peptidoglycan biosynthetic process"/>
    <property type="evidence" value="ECO:0007669"/>
    <property type="project" value="UniProtKB-UniPathway"/>
</dbReference>
<keyword evidence="6 7" id="KW-0961">Cell wall biogenesis/degradation</keyword>
<keyword evidence="10" id="KW-1185">Reference proteome</keyword>
<dbReference type="Proteomes" id="UP000535415">
    <property type="component" value="Unassembled WGS sequence"/>
</dbReference>
<dbReference type="PANTHER" id="PTHR38589:SF1">
    <property type="entry name" value="BLR0621 PROTEIN"/>
    <property type="match status" value="1"/>
</dbReference>
<reference evidence="9 10" key="1">
    <citation type="submission" date="2020-08" db="EMBL/GenBank/DDBJ databases">
        <title>Genomic Encyclopedia of Type Strains, Phase IV (KMG-IV): sequencing the most valuable type-strain genomes for metagenomic binning, comparative biology and taxonomic classification.</title>
        <authorList>
            <person name="Goeker M."/>
        </authorList>
    </citation>
    <scope>NUCLEOTIDE SEQUENCE [LARGE SCALE GENOMIC DNA]</scope>
    <source>
        <strain evidence="9 10">DSM 101064</strain>
    </source>
</reference>
<comment type="pathway">
    <text evidence="1 7">Cell wall biogenesis; peptidoglycan biosynthesis.</text>
</comment>
<evidence type="ECO:0000256" key="2">
    <source>
        <dbReference type="ARBA" id="ARBA00005992"/>
    </source>
</evidence>
<dbReference type="GO" id="GO:0071555">
    <property type="term" value="P:cell wall organization"/>
    <property type="evidence" value="ECO:0007669"/>
    <property type="project" value="UniProtKB-UniRule"/>
</dbReference>
<protein>
    <submittedName>
        <fullName evidence="9">L,D-peptidoglycan transpeptidase YkuD (ErfK/YbiS/YcfS/YnhG family)</fullName>
    </submittedName>
</protein>
<keyword evidence="5 7" id="KW-0573">Peptidoglycan synthesis</keyword>
<evidence type="ECO:0000256" key="3">
    <source>
        <dbReference type="ARBA" id="ARBA00022679"/>
    </source>
</evidence>
<dbReference type="PANTHER" id="PTHR38589">
    <property type="entry name" value="BLR0621 PROTEIN"/>
    <property type="match status" value="1"/>
</dbReference>
<dbReference type="GO" id="GO:0004180">
    <property type="term" value="F:carboxypeptidase activity"/>
    <property type="evidence" value="ECO:0007669"/>
    <property type="project" value="UniProtKB-ARBA"/>
</dbReference>